<dbReference type="Proteomes" id="UP000034098">
    <property type="component" value="Unassembled WGS sequence"/>
</dbReference>
<dbReference type="PATRIC" id="fig|69370.6.peg.121"/>
<proteinExistence type="predicted"/>
<sequence length="68" mass="7112">MSIDEFFLEPPVGVAPAAPTVPAVRPATLGGIDWAGLAAETRGEIALVDVALGEGERQEWIARGEIAR</sequence>
<comment type="caution">
    <text evidence="1">The sequence shown here is derived from an EMBL/GenBank/DDBJ whole genome shotgun (WGS) entry which is preliminary data.</text>
</comment>
<dbReference type="AlphaFoldDB" id="A0A0M2HM88"/>
<protein>
    <submittedName>
        <fullName evidence="1">Uncharacterized protein</fullName>
    </submittedName>
</protein>
<evidence type="ECO:0000313" key="2">
    <source>
        <dbReference type="Proteomes" id="UP000034098"/>
    </source>
</evidence>
<gene>
    <name evidence="1" type="ORF">RS82_00115</name>
</gene>
<name>A0A0M2HM88_MICTR</name>
<keyword evidence="2" id="KW-1185">Reference proteome</keyword>
<organism evidence="1 2">
    <name type="scientific">Microbacterium trichothecenolyticum</name>
    <name type="common">Aureobacterium trichothecenolyticum</name>
    <dbReference type="NCBI Taxonomy" id="69370"/>
    <lineage>
        <taxon>Bacteria</taxon>
        <taxon>Bacillati</taxon>
        <taxon>Actinomycetota</taxon>
        <taxon>Actinomycetes</taxon>
        <taxon>Micrococcales</taxon>
        <taxon>Microbacteriaceae</taxon>
        <taxon>Microbacterium</taxon>
    </lineage>
</organism>
<reference evidence="1 2" key="1">
    <citation type="submission" date="2015-02" db="EMBL/GenBank/DDBJ databases">
        <title>Draft genome sequences of ten Microbacterium spp. with emphasis on heavy metal contaminated environments.</title>
        <authorList>
            <person name="Corretto E."/>
        </authorList>
    </citation>
    <scope>NUCLEOTIDE SEQUENCE [LARGE SCALE GENOMIC DNA]</scope>
    <source>
        <strain evidence="1 2">DSM 8608</strain>
    </source>
</reference>
<accession>A0A0M2HM88</accession>
<evidence type="ECO:0000313" key="1">
    <source>
        <dbReference type="EMBL" id="KJL45563.1"/>
    </source>
</evidence>
<dbReference type="EMBL" id="JYJA01000015">
    <property type="protein sequence ID" value="KJL45563.1"/>
    <property type="molecule type" value="Genomic_DNA"/>
</dbReference>
<dbReference type="RefSeq" id="WP_157005230.1">
    <property type="nucleotide sequence ID" value="NZ_JYJA01000015.1"/>
</dbReference>